<comment type="caution">
    <text evidence="3">The sequence shown here is derived from an EMBL/GenBank/DDBJ whole genome shotgun (WGS) entry which is preliminary data.</text>
</comment>
<dbReference type="GO" id="GO:0006355">
    <property type="term" value="P:regulation of DNA-templated transcription"/>
    <property type="evidence" value="ECO:0007669"/>
    <property type="project" value="InterPro"/>
</dbReference>
<evidence type="ECO:0000313" key="4">
    <source>
        <dbReference type="Proteomes" id="UP001488838"/>
    </source>
</evidence>
<reference evidence="3 4" key="1">
    <citation type="journal article" date="2023" name="bioRxiv">
        <title>Conserved and derived expression patterns and positive selection on dental genes reveal complex evolutionary context of ever-growing rodent molars.</title>
        <authorList>
            <person name="Calamari Z.T."/>
            <person name="Song A."/>
            <person name="Cohen E."/>
            <person name="Akter M."/>
            <person name="Roy R.D."/>
            <person name="Hallikas O."/>
            <person name="Christensen M.M."/>
            <person name="Li P."/>
            <person name="Marangoni P."/>
            <person name="Jernvall J."/>
            <person name="Klein O.D."/>
        </authorList>
    </citation>
    <scope>NUCLEOTIDE SEQUENCE [LARGE SCALE GENOMIC DNA]</scope>
    <source>
        <strain evidence="3">V071</strain>
    </source>
</reference>
<dbReference type="InterPro" id="IPR036051">
    <property type="entry name" value="KRAB_dom_sf"/>
</dbReference>
<dbReference type="SUPFAM" id="SSF109640">
    <property type="entry name" value="KRAB domain (Kruppel-associated box)"/>
    <property type="match status" value="1"/>
</dbReference>
<keyword evidence="1" id="KW-1133">Transmembrane helix</keyword>
<dbReference type="PANTHER" id="PTHR23232">
    <property type="entry name" value="KRAB DOMAIN C2H2 ZINC FINGER"/>
    <property type="match status" value="1"/>
</dbReference>
<dbReference type="CDD" id="cd07765">
    <property type="entry name" value="KRAB_A-box"/>
    <property type="match status" value="1"/>
</dbReference>
<sequence>MHVDFTSEEWTLLNPSQKSLYKDVMVETYRNLTAIGMKKVKLTRKLLYILNVLKPLHVIFTGMIKNIY</sequence>
<name>A0AAW0HH15_MYOGA</name>
<proteinExistence type="predicted"/>
<evidence type="ECO:0000259" key="2">
    <source>
        <dbReference type="PROSITE" id="PS50805"/>
    </source>
</evidence>
<gene>
    <name evidence="3" type="ORF">U0070_021059</name>
</gene>
<dbReference type="InterPro" id="IPR050169">
    <property type="entry name" value="Krueppel_C2H2_ZnF"/>
</dbReference>
<evidence type="ECO:0000313" key="3">
    <source>
        <dbReference type="EMBL" id="KAK7800765.1"/>
    </source>
</evidence>
<feature type="transmembrane region" description="Helical" evidence="1">
    <location>
        <begin position="46"/>
        <end position="64"/>
    </location>
</feature>
<dbReference type="PANTHER" id="PTHR23232:SF151">
    <property type="entry name" value="EXPRESSED SEQUENCE AW146154-RELATED"/>
    <property type="match status" value="1"/>
</dbReference>
<dbReference type="EMBL" id="JBBHLL010000536">
    <property type="protein sequence ID" value="KAK7800765.1"/>
    <property type="molecule type" value="Genomic_DNA"/>
</dbReference>
<keyword evidence="1" id="KW-0472">Membrane</keyword>
<organism evidence="3 4">
    <name type="scientific">Myodes glareolus</name>
    <name type="common">Bank vole</name>
    <name type="synonym">Clethrionomys glareolus</name>
    <dbReference type="NCBI Taxonomy" id="447135"/>
    <lineage>
        <taxon>Eukaryota</taxon>
        <taxon>Metazoa</taxon>
        <taxon>Chordata</taxon>
        <taxon>Craniata</taxon>
        <taxon>Vertebrata</taxon>
        <taxon>Euteleostomi</taxon>
        <taxon>Mammalia</taxon>
        <taxon>Eutheria</taxon>
        <taxon>Euarchontoglires</taxon>
        <taxon>Glires</taxon>
        <taxon>Rodentia</taxon>
        <taxon>Myomorpha</taxon>
        <taxon>Muroidea</taxon>
        <taxon>Cricetidae</taxon>
        <taxon>Arvicolinae</taxon>
        <taxon>Myodes</taxon>
    </lineage>
</organism>
<feature type="domain" description="KRAB" evidence="2">
    <location>
        <begin position="1"/>
        <end position="68"/>
    </location>
</feature>
<dbReference type="Proteomes" id="UP001488838">
    <property type="component" value="Unassembled WGS sequence"/>
</dbReference>
<keyword evidence="4" id="KW-1185">Reference proteome</keyword>
<keyword evidence="1" id="KW-0812">Transmembrane</keyword>
<dbReference type="AlphaFoldDB" id="A0AAW0HH15"/>
<dbReference type="Pfam" id="PF01352">
    <property type="entry name" value="KRAB"/>
    <property type="match status" value="1"/>
</dbReference>
<evidence type="ECO:0000256" key="1">
    <source>
        <dbReference type="SAM" id="Phobius"/>
    </source>
</evidence>
<protein>
    <recommendedName>
        <fullName evidence="2">KRAB domain-containing protein</fullName>
    </recommendedName>
</protein>
<dbReference type="PROSITE" id="PS50805">
    <property type="entry name" value="KRAB"/>
    <property type="match status" value="1"/>
</dbReference>
<dbReference type="SMART" id="SM00349">
    <property type="entry name" value="KRAB"/>
    <property type="match status" value="1"/>
</dbReference>
<dbReference type="InterPro" id="IPR001909">
    <property type="entry name" value="KRAB"/>
</dbReference>
<dbReference type="Gene3D" id="6.10.140.140">
    <property type="match status" value="1"/>
</dbReference>
<accession>A0AAW0HH15</accession>